<keyword evidence="1" id="KW-0472">Membrane</keyword>
<organism evidence="2 3">
    <name type="scientific">Natrinema halophilum</name>
    <dbReference type="NCBI Taxonomy" id="1699371"/>
    <lineage>
        <taxon>Archaea</taxon>
        <taxon>Methanobacteriati</taxon>
        <taxon>Methanobacteriota</taxon>
        <taxon>Stenosarchaea group</taxon>
        <taxon>Halobacteria</taxon>
        <taxon>Halobacteriales</taxon>
        <taxon>Natrialbaceae</taxon>
        <taxon>Natrinema</taxon>
    </lineage>
</organism>
<keyword evidence="1" id="KW-1133">Transmembrane helix</keyword>
<keyword evidence="3" id="KW-1185">Reference proteome</keyword>
<feature type="transmembrane region" description="Helical" evidence="1">
    <location>
        <begin position="60"/>
        <end position="79"/>
    </location>
</feature>
<dbReference type="Proteomes" id="UP000509241">
    <property type="component" value="Chromosome"/>
</dbReference>
<dbReference type="RefSeq" id="WP_179260486.1">
    <property type="nucleotide sequence ID" value="NZ_CP058601.1"/>
</dbReference>
<name>A0A7D5GRT6_9EURY</name>
<reference evidence="2 3" key="1">
    <citation type="submission" date="2020-07" db="EMBL/GenBank/DDBJ databases">
        <authorList>
            <person name="Cui H."/>
        </authorList>
    </citation>
    <scope>NUCLEOTIDE SEQUENCE [LARGE SCALE GENOMIC DNA]</scope>
    <source>
        <strain evidence="2 3">YPL8</strain>
    </source>
</reference>
<feature type="transmembrane region" description="Helical" evidence="1">
    <location>
        <begin position="12"/>
        <end position="29"/>
    </location>
</feature>
<dbReference type="GeneID" id="56033178"/>
<dbReference type="KEGG" id="haly:HYG82_07765"/>
<sequence length="123" mass="12693">MTELYDELGFDTLLALAAGLALVAYMLGIFPGPDYAAAVGLGFVVAGVIIFVPSGARVPAFAIGVVSVGVAGIAFPRAVVAFVDTPARNELPIVLTGSGLVLVLAFGLVRLTAFDTRRRQTVE</sequence>
<evidence type="ECO:0000256" key="1">
    <source>
        <dbReference type="SAM" id="Phobius"/>
    </source>
</evidence>
<evidence type="ECO:0000313" key="3">
    <source>
        <dbReference type="Proteomes" id="UP000509241"/>
    </source>
</evidence>
<dbReference type="AlphaFoldDB" id="A0A7D5GRT6"/>
<dbReference type="EMBL" id="CP058601">
    <property type="protein sequence ID" value="QLG48749.1"/>
    <property type="molecule type" value="Genomic_DNA"/>
</dbReference>
<evidence type="ECO:0000313" key="2">
    <source>
        <dbReference type="EMBL" id="QLG48749.1"/>
    </source>
</evidence>
<proteinExistence type="predicted"/>
<feature type="transmembrane region" description="Helical" evidence="1">
    <location>
        <begin position="91"/>
        <end position="109"/>
    </location>
</feature>
<accession>A0A7D5GRT6</accession>
<gene>
    <name evidence="2" type="ORF">HYG82_07765</name>
</gene>
<feature type="transmembrane region" description="Helical" evidence="1">
    <location>
        <begin position="35"/>
        <end position="53"/>
    </location>
</feature>
<protein>
    <submittedName>
        <fullName evidence="2">Uncharacterized protein</fullName>
    </submittedName>
</protein>
<keyword evidence="1" id="KW-0812">Transmembrane</keyword>